<dbReference type="InterPro" id="IPR051620">
    <property type="entry name" value="ORF904-like_C"/>
</dbReference>
<dbReference type="GO" id="GO:0016787">
    <property type="term" value="F:hydrolase activity"/>
    <property type="evidence" value="ECO:0007669"/>
    <property type="project" value="UniProtKB-KW"/>
</dbReference>
<dbReference type="EMBL" id="JADGJD010001962">
    <property type="protein sequence ID" value="KAJ3036214.1"/>
    <property type="molecule type" value="Genomic_DNA"/>
</dbReference>
<feature type="region of interest" description="Disordered" evidence="2">
    <location>
        <begin position="1"/>
        <end position="85"/>
    </location>
</feature>
<evidence type="ECO:0000256" key="2">
    <source>
        <dbReference type="SAM" id="MobiDB-lite"/>
    </source>
</evidence>
<feature type="compositionally biased region" description="Polar residues" evidence="2">
    <location>
        <begin position="24"/>
        <end position="50"/>
    </location>
</feature>
<feature type="compositionally biased region" description="Basic and acidic residues" evidence="2">
    <location>
        <begin position="54"/>
        <end position="64"/>
    </location>
</feature>
<feature type="compositionally biased region" description="Pro residues" evidence="2">
    <location>
        <begin position="70"/>
        <end position="79"/>
    </location>
</feature>
<gene>
    <name evidence="3" type="ORF">HK097_003892</name>
</gene>
<evidence type="ECO:0008006" key="5">
    <source>
        <dbReference type="Google" id="ProtNLM"/>
    </source>
</evidence>
<dbReference type="Gene3D" id="3.40.50.300">
    <property type="entry name" value="P-loop containing nucleotide triphosphate hydrolases"/>
    <property type="match status" value="1"/>
</dbReference>
<evidence type="ECO:0000313" key="3">
    <source>
        <dbReference type="EMBL" id="KAJ3036214.1"/>
    </source>
</evidence>
<protein>
    <recommendedName>
        <fullName evidence="5">SF3 helicase domain-containing protein</fullName>
    </recommendedName>
</protein>
<dbReference type="PANTHER" id="PTHR35372:SF2">
    <property type="entry name" value="SF3 HELICASE DOMAIN-CONTAINING PROTEIN"/>
    <property type="match status" value="1"/>
</dbReference>
<reference evidence="3" key="1">
    <citation type="submission" date="2020-05" db="EMBL/GenBank/DDBJ databases">
        <title>Phylogenomic resolution of chytrid fungi.</title>
        <authorList>
            <person name="Stajich J.E."/>
            <person name="Amses K."/>
            <person name="Simmons R."/>
            <person name="Seto K."/>
            <person name="Myers J."/>
            <person name="Bonds A."/>
            <person name="Quandt C.A."/>
            <person name="Barry K."/>
            <person name="Liu P."/>
            <person name="Grigoriev I."/>
            <person name="Longcore J.E."/>
            <person name="James T.Y."/>
        </authorList>
    </citation>
    <scope>NUCLEOTIDE SEQUENCE</scope>
    <source>
        <strain evidence="3">JEL0318</strain>
    </source>
</reference>
<evidence type="ECO:0000313" key="4">
    <source>
        <dbReference type="Proteomes" id="UP001212841"/>
    </source>
</evidence>
<sequence length="614" mass="68536">HQFDGFVSSSDEEDDFSDIVDYDATSSQPEATSSQPEATSSQPKATSSQPMEIDETKSEVKSDTDSSSGSPPPPSPTQAPAPNQTPTINVKLAASAFNYPSGSKAYDPQSAYKLFTYLEEKMLSIQHVAEVVRQWLESEHLRIHQIQVMQRSQTKKIRTWYRWAGHDWEVLEDSDETITQTYIVDGFCRELKSVVDDNGQPIAEDLAGKLEKFVMDKCDQIFKACSAKMIAGNRFEMNGNCHLRAFTNGVLELKGDIVIFRNGEKADNKTLDFPYPFLEYDPTDAIQTKLNEILRQILPDENVLGYLLEEICPAVFVGVINREHITFGLGDGGAGKSTVADLSHVTFPGKLSFAPSTSQFRRDIDDGVNESLHHAQDASLVTFRETKHREVWRVDTFKLWTGGDPVNASMKNGHTRSAPILAPKLVFCQYLPIIFEILASGVSDNGVKRRIIVIPVKSRITSDEEELKSDQPHVYRKDERLKSEIHQYAPYFMARLVDAFKRTLANPVRVMPPPIAEAPAAFFNAANPRLTYITTKLVIGGQTNKIGRTDLNNHFKEYCVQNNMAVTGGAGLHTCHLAKDLESMGVVLDSRRKTFVGVKFRESVTITNSDDETA</sequence>
<keyword evidence="4" id="KW-1185">Reference proteome</keyword>
<feature type="non-terminal residue" evidence="3">
    <location>
        <position position="1"/>
    </location>
</feature>
<organism evidence="3 4">
    <name type="scientific">Rhizophlyctis rosea</name>
    <dbReference type="NCBI Taxonomy" id="64517"/>
    <lineage>
        <taxon>Eukaryota</taxon>
        <taxon>Fungi</taxon>
        <taxon>Fungi incertae sedis</taxon>
        <taxon>Chytridiomycota</taxon>
        <taxon>Chytridiomycota incertae sedis</taxon>
        <taxon>Chytridiomycetes</taxon>
        <taxon>Rhizophlyctidales</taxon>
        <taxon>Rhizophlyctidaceae</taxon>
        <taxon>Rhizophlyctis</taxon>
    </lineage>
</organism>
<keyword evidence="1" id="KW-0378">Hydrolase</keyword>
<feature type="compositionally biased region" description="Acidic residues" evidence="2">
    <location>
        <begin position="10"/>
        <end position="21"/>
    </location>
</feature>
<dbReference type="PANTHER" id="PTHR35372">
    <property type="entry name" value="ATP BINDING PROTEIN-RELATED"/>
    <property type="match status" value="1"/>
</dbReference>
<dbReference type="InterPro" id="IPR027417">
    <property type="entry name" value="P-loop_NTPase"/>
</dbReference>
<accession>A0AAD5S1U9</accession>
<evidence type="ECO:0000256" key="1">
    <source>
        <dbReference type="ARBA" id="ARBA00022801"/>
    </source>
</evidence>
<dbReference type="AlphaFoldDB" id="A0AAD5S1U9"/>
<name>A0AAD5S1U9_9FUNG</name>
<proteinExistence type="predicted"/>
<dbReference type="Proteomes" id="UP001212841">
    <property type="component" value="Unassembled WGS sequence"/>
</dbReference>
<comment type="caution">
    <text evidence="3">The sequence shown here is derived from an EMBL/GenBank/DDBJ whole genome shotgun (WGS) entry which is preliminary data.</text>
</comment>